<dbReference type="Proteomes" id="UP000793456">
    <property type="component" value="Chromosome XXI"/>
</dbReference>
<keyword evidence="2" id="KW-1185">Reference proteome</keyword>
<organism evidence="1 2">
    <name type="scientific">Larimichthys crocea</name>
    <name type="common">Large yellow croaker</name>
    <name type="synonym">Pseudosciaena crocea</name>
    <dbReference type="NCBI Taxonomy" id="215358"/>
    <lineage>
        <taxon>Eukaryota</taxon>
        <taxon>Metazoa</taxon>
        <taxon>Chordata</taxon>
        <taxon>Craniata</taxon>
        <taxon>Vertebrata</taxon>
        <taxon>Euteleostomi</taxon>
        <taxon>Actinopterygii</taxon>
        <taxon>Neopterygii</taxon>
        <taxon>Teleostei</taxon>
        <taxon>Neoteleostei</taxon>
        <taxon>Acanthomorphata</taxon>
        <taxon>Eupercaria</taxon>
        <taxon>Sciaenidae</taxon>
        <taxon>Larimichthys</taxon>
    </lineage>
</organism>
<protein>
    <submittedName>
        <fullName evidence="1">Uncharacterized protein</fullName>
    </submittedName>
</protein>
<evidence type="ECO:0000313" key="1">
    <source>
        <dbReference type="EMBL" id="TMS04728.1"/>
    </source>
</evidence>
<proteinExistence type="predicted"/>
<gene>
    <name evidence="1" type="ORF">E3U43_009885</name>
</gene>
<evidence type="ECO:0000313" key="2">
    <source>
        <dbReference type="Proteomes" id="UP000793456"/>
    </source>
</evidence>
<sequence length="202" mass="22599">MLEQGTSRVRKNILTVMQGAGIEPGPDTYTALLSAYAEMGDLDTLKKTLEAAEAADCSLMDRDLMQIIFTMAKAGHQQHVPELVERLRHERGYVPDAMNLCLSLITQGLEDMAFHILRTFPSLQPEGMSSDSPNLGNFFLRHCVNMNTPLEKLGLYCKQLQESNLHATPLSFTLSCALEAKKTEWSNWDRFHWAGAVKGKEV</sequence>
<accession>A0ACD3QC74</accession>
<reference evidence="1" key="1">
    <citation type="submission" date="2018-11" db="EMBL/GenBank/DDBJ databases">
        <title>The sequence and de novo assembly of Larimichthys crocea genome using PacBio and Hi-C technologies.</title>
        <authorList>
            <person name="Xu P."/>
            <person name="Chen B."/>
            <person name="Zhou Z."/>
            <person name="Ke Q."/>
            <person name="Wu Y."/>
            <person name="Bai H."/>
            <person name="Pu F."/>
        </authorList>
    </citation>
    <scope>NUCLEOTIDE SEQUENCE</scope>
    <source>
        <tissue evidence="1">Muscle</tissue>
    </source>
</reference>
<name>A0ACD3QC74_LARCR</name>
<dbReference type="EMBL" id="CM011694">
    <property type="protein sequence ID" value="TMS04728.1"/>
    <property type="molecule type" value="Genomic_DNA"/>
</dbReference>
<comment type="caution">
    <text evidence="1">The sequence shown here is derived from an EMBL/GenBank/DDBJ whole genome shotgun (WGS) entry which is preliminary data.</text>
</comment>